<name>A0A8S4SNM7_9NEOP</name>
<dbReference type="AlphaFoldDB" id="A0A8S4SNM7"/>
<gene>
    <name evidence="2" type="primary">jg14752</name>
    <name evidence="2" type="ORF">PAEG_LOCUS25844</name>
</gene>
<dbReference type="Proteomes" id="UP000838756">
    <property type="component" value="Unassembled WGS sequence"/>
</dbReference>
<organism evidence="2 3">
    <name type="scientific">Pararge aegeria aegeria</name>
    <dbReference type="NCBI Taxonomy" id="348720"/>
    <lineage>
        <taxon>Eukaryota</taxon>
        <taxon>Metazoa</taxon>
        <taxon>Ecdysozoa</taxon>
        <taxon>Arthropoda</taxon>
        <taxon>Hexapoda</taxon>
        <taxon>Insecta</taxon>
        <taxon>Pterygota</taxon>
        <taxon>Neoptera</taxon>
        <taxon>Endopterygota</taxon>
        <taxon>Lepidoptera</taxon>
        <taxon>Glossata</taxon>
        <taxon>Ditrysia</taxon>
        <taxon>Papilionoidea</taxon>
        <taxon>Nymphalidae</taxon>
        <taxon>Satyrinae</taxon>
        <taxon>Satyrini</taxon>
        <taxon>Parargina</taxon>
        <taxon>Pararge</taxon>
    </lineage>
</organism>
<accession>A0A8S4SNM7</accession>
<proteinExistence type="predicted"/>
<feature type="compositionally biased region" description="Basic and acidic residues" evidence="1">
    <location>
        <begin position="58"/>
        <end position="67"/>
    </location>
</feature>
<evidence type="ECO:0000313" key="2">
    <source>
        <dbReference type="EMBL" id="CAH2267285.1"/>
    </source>
</evidence>
<feature type="region of interest" description="Disordered" evidence="1">
    <location>
        <begin position="43"/>
        <end position="67"/>
    </location>
</feature>
<protein>
    <submittedName>
        <fullName evidence="2">Jg14752 protein</fullName>
    </submittedName>
</protein>
<comment type="caution">
    <text evidence="2">The sequence shown here is derived from an EMBL/GenBank/DDBJ whole genome shotgun (WGS) entry which is preliminary data.</text>
</comment>
<dbReference type="OrthoDB" id="7316945at2759"/>
<reference evidence="2" key="1">
    <citation type="submission" date="2022-03" db="EMBL/GenBank/DDBJ databases">
        <authorList>
            <person name="Lindestad O."/>
        </authorList>
    </citation>
    <scope>NUCLEOTIDE SEQUENCE</scope>
</reference>
<dbReference type="EMBL" id="CAKXAJ010026349">
    <property type="protein sequence ID" value="CAH2267285.1"/>
    <property type="molecule type" value="Genomic_DNA"/>
</dbReference>
<sequence>MTGATRICDPHSATVRAIKPVYVKNFNSSARVTTGRAFLAASPARKKRSAPGAQRKCTARELAHPPP</sequence>
<keyword evidence="3" id="KW-1185">Reference proteome</keyword>
<evidence type="ECO:0000313" key="3">
    <source>
        <dbReference type="Proteomes" id="UP000838756"/>
    </source>
</evidence>
<evidence type="ECO:0000256" key="1">
    <source>
        <dbReference type="SAM" id="MobiDB-lite"/>
    </source>
</evidence>